<dbReference type="InterPro" id="IPR014729">
    <property type="entry name" value="Rossmann-like_a/b/a_fold"/>
</dbReference>
<dbReference type="PANTHER" id="PTHR46268">
    <property type="entry name" value="STRESS RESPONSE PROTEIN NHAX"/>
    <property type="match status" value="1"/>
</dbReference>
<gene>
    <name evidence="3" type="ORF">C4B60_03385</name>
</gene>
<dbReference type="AlphaFoldDB" id="A0A2S5GHA0"/>
<protein>
    <recommendedName>
        <fullName evidence="2">UspA domain-containing protein</fullName>
    </recommendedName>
</protein>
<organism evidence="3 4">
    <name type="scientific">Jeotgalibacillus proteolyticus</name>
    <dbReference type="NCBI Taxonomy" id="2082395"/>
    <lineage>
        <taxon>Bacteria</taxon>
        <taxon>Bacillati</taxon>
        <taxon>Bacillota</taxon>
        <taxon>Bacilli</taxon>
        <taxon>Bacillales</taxon>
        <taxon>Caryophanaceae</taxon>
        <taxon>Jeotgalibacillus</taxon>
    </lineage>
</organism>
<proteinExistence type="inferred from homology"/>
<evidence type="ECO:0000313" key="4">
    <source>
        <dbReference type="Proteomes" id="UP000239047"/>
    </source>
</evidence>
<dbReference type="Pfam" id="PF00582">
    <property type="entry name" value="Usp"/>
    <property type="match status" value="2"/>
</dbReference>
<feature type="domain" description="UspA" evidence="2">
    <location>
        <begin position="80"/>
        <end position="171"/>
    </location>
</feature>
<dbReference type="PRINTS" id="PR01438">
    <property type="entry name" value="UNVRSLSTRESS"/>
</dbReference>
<evidence type="ECO:0000259" key="2">
    <source>
        <dbReference type="Pfam" id="PF00582"/>
    </source>
</evidence>
<name>A0A2S5GHA0_9BACL</name>
<keyword evidence="4" id="KW-1185">Reference proteome</keyword>
<dbReference type="InterPro" id="IPR006015">
    <property type="entry name" value="Universal_stress_UspA"/>
</dbReference>
<comment type="similarity">
    <text evidence="1">Belongs to the universal stress protein A family.</text>
</comment>
<dbReference type="CDD" id="cd00293">
    <property type="entry name" value="USP-like"/>
    <property type="match status" value="1"/>
</dbReference>
<dbReference type="Proteomes" id="UP000239047">
    <property type="component" value="Unassembled WGS sequence"/>
</dbReference>
<dbReference type="InterPro" id="IPR006016">
    <property type="entry name" value="UspA"/>
</dbReference>
<evidence type="ECO:0000313" key="3">
    <source>
        <dbReference type="EMBL" id="PPA72432.1"/>
    </source>
</evidence>
<feature type="domain" description="UspA" evidence="2">
    <location>
        <begin position="4"/>
        <end position="56"/>
    </location>
</feature>
<dbReference type="Gene3D" id="3.40.50.620">
    <property type="entry name" value="HUPs"/>
    <property type="match status" value="1"/>
</dbReference>
<dbReference type="SUPFAM" id="SSF52402">
    <property type="entry name" value="Adenine nucleotide alpha hydrolases-like"/>
    <property type="match status" value="1"/>
</dbReference>
<evidence type="ECO:0000256" key="1">
    <source>
        <dbReference type="ARBA" id="ARBA00008791"/>
    </source>
</evidence>
<reference evidence="3 4" key="1">
    <citation type="submission" date="2018-02" db="EMBL/GenBank/DDBJ databases">
        <title>Jeotgalibacillus proteolyticum sp. nov. a protease producing bacterium isolated from ocean sediments of Laizhou Bay.</title>
        <authorList>
            <person name="Li Y."/>
        </authorList>
    </citation>
    <scope>NUCLEOTIDE SEQUENCE [LARGE SCALE GENOMIC DNA]</scope>
    <source>
        <strain evidence="3 4">22-7</strain>
    </source>
</reference>
<sequence length="171" mass="18939">MNAMYKHILLAFDHTKSSEKALEAAVGLLALEKEAELTITHVSTEKNSMNTNIYDRTRSAAPIMTPGLDKQNPPYMPPLPQEDKTVAHHLNDELDEALSSVKHNLDSRGIQANFYPLSGSPAEAICEYATGNNVDLVIVGRTEKNNFQKWFLGSVSEKIMQESPCNVLVVK</sequence>
<dbReference type="PANTHER" id="PTHR46268:SF6">
    <property type="entry name" value="UNIVERSAL STRESS PROTEIN UP12"/>
    <property type="match status" value="1"/>
</dbReference>
<accession>A0A2S5GHA0</accession>
<dbReference type="OrthoDB" id="2426295at2"/>
<comment type="caution">
    <text evidence="3">The sequence shown here is derived from an EMBL/GenBank/DDBJ whole genome shotgun (WGS) entry which is preliminary data.</text>
</comment>
<dbReference type="EMBL" id="PREZ01000001">
    <property type="protein sequence ID" value="PPA72432.1"/>
    <property type="molecule type" value="Genomic_DNA"/>
</dbReference>